<name>A0AA40X0H6_9GAMM</name>
<proteinExistence type="inferred from homology"/>
<dbReference type="EMBL" id="JADMKS010000003">
    <property type="protein sequence ID" value="MBF6636461.1"/>
    <property type="molecule type" value="Genomic_DNA"/>
</dbReference>
<feature type="region of interest" description="Disordered" evidence="3">
    <location>
        <begin position="243"/>
        <end position="279"/>
    </location>
</feature>
<evidence type="ECO:0000313" key="6">
    <source>
        <dbReference type="Proteomes" id="UP000705283"/>
    </source>
</evidence>
<feature type="chain" id="PRO_5041339402" evidence="4">
    <location>
        <begin position="20"/>
        <end position="383"/>
    </location>
</feature>
<dbReference type="RefSeq" id="WP_055778405.1">
    <property type="nucleotide sequence ID" value="NZ_JADMKS010000003.1"/>
</dbReference>
<reference evidence="5" key="1">
    <citation type="submission" date="2020-11" db="EMBL/GenBank/DDBJ databases">
        <authorList>
            <person name="Lee S.D."/>
        </authorList>
    </citation>
    <scope>NUCLEOTIDE SEQUENCE</scope>
    <source>
        <strain evidence="5">SAP-2</strain>
    </source>
</reference>
<dbReference type="InterPro" id="IPR050282">
    <property type="entry name" value="Cycloisomerase_2"/>
</dbReference>
<dbReference type="PANTHER" id="PTHR30344">
    <property type="entry name" value="6-PHOSPHOGLUCONOLACTONASE-RELATED"/>
    <property type="match status" value="1"/>
</dbReference>
<feature type="compositionally biased region" description="Basic and acidic residues" evidence="3">
    <location>
        <begin position="255"/>
        <end position="265"/>
    </location>
</feature>
<dbReference type="AlphaFoldDB" id="A0AA40X0H6"/>
<accession>A0AA40X0H6</accession>
<dbReference type="InterPro" id="IPR015943">
    <property type="entry name" value="WD40/YVTN_repeat-like_dom_sf"/>
</dbReference>
<keyword evidence="4" id="KW-0732">Signal</keyword>
<comment type="caution">
    <text evidence="5">The sequence shown here is derived from an EMBL/GenBank/DDBJ whole genome shotgun (WGS) entry which is preliminary data.</text>
</comment>
<protein>
    <submittedName>
        <fullName evidence="5">Beta-propeller fold lactonase family protein</fullName>
    </submittedName>
</protein>
<reference evidence="5" key="2">
    <citation type="submission" date="2022-09" db="EMBL/GenBank/DDBJ databases">
        <title>Rouxiella aceris sp. nov., isolated from tree sap and emended description of the genus Rhouxiella.</title>
        <authorList>
            <person name="Kim I.S."/>
        </authorList>
    </citation>
    <scope>NUCLEOTIDE SEQUENCE</scope>
    <source>
        <strain evidence="5">SAP-2</strain>
    </source>
</reference>
<keyword evidence="2" id="KW-0119">Carbohydrate metabolism</keyword>
<evidence type="ECO:0000256" key="3">
    <source>
        <dbReference type="SAM" id="MobiDB-lite"/>
    </source>
</evidence>
<dbReference type="SUPFAM" id="SSF50974">
    <property type="entry name" value="Nitrous oxide reductase, N-terminal domain"/>
    <property type="match status" value="2"/>
</dbReference>
<gene>
    <name evidence="5" type="ORF">ITX54_07300</name>
</gene>
<dbReference type="InterPro" id="IPR019405">
    <property type="entry name" value="Lactonase_7-beta_prop"/>
</dbReference>
<comment type="similarity">
    <text evidence="1">Belongs to the cycloisomerase 2 family.</text>
</comment>
<evidence type="ECO:0000256" key="1">
    <source>
        <dbReference type="ARBA" id="ARBA00005564"/>
    </source>
</evidence>
<dbReference type="InterPro" id="IPR011045">
    <property type="entry name" value="N2O_reductase_N"/>
</dbReference>
<evidence type="ECO:0000313" key="5">
    <source>
        <dbReference type="EMBL" id="MBF6636461.1"/>
    </source>
</evidence>
<sequence>MKKSLCAIALMSMVTAAGAANAQSFVYVSNAASGTVTGYTLDKVAMKLEPIGRFPAGEGAMSSVVSADKKMLYVSIRSKPYHVAAFHILNDGKLEKAGDTPLPESMAYLSTDKRGHFLLSASYGGDLFSINRIGKNGLVETPPVQVVHTGKRAHAIQVDPSNHYLYVTLLGADQMLQFHFDQDTGKVTPNSPSFINIETEAATGPRHFVLAPKLDGQGKQNMYILTEMAGNIKRLTMNTNGTFTPQEDIVSVSPDDQKSMQRGEARPLTGDDNLPPTYKPRIWQADIHITPDGKFLYSTERTNSTLSSFSVDPTDGHLTYLRSIKTEKQPRGFAIDNSGRFLIESGQKSTQLSLYAIDKSSGKLTQLGQYPTDNGANWVSIVE</sequence>
<dbReference type="GO" id="GO:0017057">
    <property type="term" value="F:6-phosphogluconolactonase activity"/>
    <property type="evidence" value="ECO:0007669"/>
    <property type="project" value="TreeGrafter"/>
</dbReference>
<dbReference type="PANTHER" id="PTHR30344:SF1">
    <property type="entry name" value="6-PHOSPHOGLUCONOLACTONASE"/>
    <property type="match status" value="1"/>
</dbReference>
<dbReference type="Gene3D" id="2.130.10.10">
    <property type="entry name" value="YVTN repeat-like/Quinoprotein amine dehydrogenase"/>
    <property type="match status" value="1"/>
</dbReference>
<evidence type="ECO:0000256" key="4">
    <source>
        <dbReference type="SAM" id="SignalP"/>
    </source>
</evidence>
<dbReference type="Pfam" id="PF10282">
    <property type="entry name" value="Lactonase"/>
    <property type="match status" value="1"/>
</dbReference>
<dbReference type="GO" id="GO:0005829">
    <property type="term" value="C:cytosol"/>
    <property type="evidence" value="ECO:0007669"/>
    <property type="project" value="TreeGrafter"/>
</dbReference>
<evidence type="ECO:0000256" key="2">
    <source>
        <dbReference type="ARBA" id="ARBA00022526"/>
    </source>
</evidence>
<organism evidence="5 6">
    <name type="scientific">Rouxiella silvae</name>
    <dbReference type="NCBI Taxonomy" id="1646373"/>
    <lineage>
        <taxon>Bacteria</taxon>
        <taxon>Pseudomonadati</taxon>
        <taxon>Pseudomonadota</taxon>
        <taxon>Gammaproteobacteria</taxon>
        <taxon>Enterobacterales</taxon>
        <taxon>Yersiniaceae</taxon>
        <taxon>Rouxiella</taxon>
    </lineage>
</organism>
<keyword evidence="2" id="KW-0313">Glucose metabolism</keyword>
<feature type="signal peptide" evidence="4">
    <location>
        <begin position="1"/>
        <end position="19"/>
    </location>
</feature>
<dbReference type="GO" id="GO:0006006">
    <property type="term" value="P:glucose metabolic process"/>
    <property type="evidence" value="ECO:0007669"/>
    <property type="project" value="UniProtKB-KW"/>
</dbReference>
<dbReference type="Proteomes" id="UP000705283">
    <property type="component" value="Unassembled WGS sequence"/>
</dbReference>